<protein>
    <submittedName>
        <fullName evidence="1">Uncharacterized protein</fullName>
    </submittedName>
</protein>
<name>A0ACD3ZS35_FUSSC</name>
<evidence type="ECO:0000313" key="1">
    <source>
        <dbReference type="EMBL" id="UPL04145.1"/>
    </source>
</evidence>
<gene>
    <name evidence="1" type="ORF">LCI18_015079</name>
</gene>
<accession>A0ACD3ZS35</accession>
<evidence type="ECO:0000313" key="2">
    <source>
        <dbReference type="Proteomes" id="UP000830768"/>
    </source>
</evidence>
<sequence>MSDTDPLILKLYDALRDTFGLGDNDLFQMEMPARLLEMGNYHYPGSDSLNAQQFKPPAVAEAEFRLADGMLNLSNLVGGPNGSRMAESYHQILFGLTPTNVETSAELGKLVPDQQKIFDWLYEEVPNFDPPASDLLSMIPDDQNLPPKPKKIREKDPSPNIKKLRDSSQTPNIPRIDLYQKLLDVYEAERFRWAEYKNSARPKDDDNQEKWSAYDRLLTTYAPVIDAKLEALWSVLLVRGQYHRVRKYISYVDIETAGETLQHAKEALRASVTRSIDDTEDVYPVVFTPNNWAKYLSTNFRPEDLLSDADNTRNSLRVAEKERAILSIRRDALVGGRQDIKALEKVAADAGIALRTAQTAMVKGYGETAINCIQMFFNTVSKQARNKIEAIKALTDVNKEELNEALLKASEPPLSADQWKSLVEMQTKCLQNQQNVMTANDALSNAQRAASQARGEDPANSLDVINERIQSLTMDIEYYQKMLQSAENPMGIPVTRIGEDGKPNAQKTEASGASKPATTPVAPDSQDGASVWQWFVIDSEKSKATSTKLSSTSVSHSDWSVGLWFASGSGHSDSATTDAKKKATTSNTHIQIGFRAMKVTMDRPWFKGQLLGQTKEFFHFNANKISAGDSNKVHEMMKNGDHVEGTHCILPSWTTAFVVVKDVHIILASESGFEDSEIHDMQSASASGGGFLCFQASKSASSSDHRDAFSMASDKNRISIRIPAPQILGWVTQLAPEDHSLKTYTPFNDKEFAESGKQVKGKAVDGKGHGLPTPPDSP</sequence>
<organism evidence="1 2">
    <name type="scientific">Fusarium solani subsp. cucurbitae</name>
    <name type="common">Neocosmosporum cucurbitae</name>
    <dbReference type="NCBI Taxonomy" id="2747967"/>
    <lineage>
        <taxon>Eukaryota</taxon>
        <taxon>Fungi</taxon>
        <taxon>Dikarya</taxon>
        <taxon>Ascomycota</taxon>
        <taxon>Pezizomycotina</taxon>
        <taxon>Sordariomycetes</taxon>
        <taxon>Hypocreomycetidae</taxon>
        <taxon>Hypocreales</taxon>
        <taxon>Nectriaceae</taxon>
        <taxon>Fusarium</taxon>
        <taxon>Fusarium solani species complex</taxon>
    </lineage>
</organism>
<keyword evidence="2" id="KW-1185">Reference proteome</keyword>
<proteinExistence type="predicted"/>
<reference evidence="1" key="1">
    <citation type="submission" date="2021-11" db="EMBL/GenBank/DDBJ databases">
        <title>Fusarium solani-melongenae Genome sequencing and assembly.</title>
        <authorList>
            <person name="Xie S."/>
            <person name="Huang L."/>
            <person name="Zhang X."/>
        </authorList>
    </citation>
    <scope>NUCLEOTIDE SEQUENCE</scope>
    <source>
        <strain evidence="1">CRI 24-3</strain>
    </source>
</reference>
<dbReference type="Proteomes" id="UP000830768">
    <property type="component" value="Chromosome 13"/>
</dbReference>
<dbReference type="EMBL" id="CP090041">
    <property type="protein sequence ID" value="UPL04145.1"/>
    <property type="molecule type" value="Genomic_DNA"/>
</dbReference>